<feature type="transmembrane region" description="Helical" evidence="1">
    <location>
        <begin position="42"/>
        <end position="66"/>
    </location>
</feature>
<dbReference type="Proteomes" id="UP000198734">
    <property type="component" value="Unassembled WGS sequence"/>
</dbReference>
<keyword evidence="1" id="KW-0812">Transmembrane</keyword>
<reference evidence="3" key="1">
    <citation type="submission" date="2016-10" db="EMBL/GenBank/DDBJ databases">
        <authorList>
            <person name="Varghese N."/>
            <person name="Submissions S."/>
        </authorList>
    </citation>
    <scope>NUCLEOTIDE SEQUENCE [LARGE SCALE GENOMIC DNA]</scope>
    <source>
        <strain evidence="3">DSM 11706</strain>
    </source>
</reference>
<evidence type="ECO:0000313" key="3">
    <source>
        <dbReference type="Proteomes" id="UP000198734"/>
    </source>
</evidence>
<gene>
    <name evidence="2" type="ORF">SAMN05421670_0112</name>
</gene>
<keyword evidence="1" id="KW-1133">Transmembrane helix</keyword>
<keyword evidence="1" id="KW-0472">Membrane</keyword>
<evidence type="ECO:0000313" key="2">
    <source>
        <dbReference type="EMBL" id="SFQ75111.1"/>
    </source>
</evidence>
<accession>A0A1I6B2D7</accession>
<dbReference type="AlphaFoldDB" id="A0A1I6B2D7"/>
<name>A0A1I6B2D7_9BACI</name>
<proteinExistence type="predicted"/>
<dbReference type="EMBL" id="FOXU01000010">
    <property type="protein sequence ID" value="SFQ75111.1"/>
    <property type="molecule type" value="Genomic_DNA"/>
</dbReference>
<dbReference type="OrthoDB" id="2885479at2"/>
<organism evidence="2 3">
    <name type="scientific">Psychrobacillus psychrotolerans</name>
    <dbReference type="NCBI Taxonomy" id="126156"/>
    <lineage>
        <taxon>Bacteria</taxon>
        <taxon>Bacillati</taxon>
        <taxon>Bacillota</taxon>
        <taxon>Bacilli</taxon>
        <taxon>Bacillales</taxon>
        <taxon>Bacillaceae</taxon>
        <taxon>Psychrobacillus</taxon>
    </lineage>
</organism>
<dbReference type="RefSeq" id="WP_093538463.1">
    <property type="nucleotide sequence ID" value="NZ_FOXU01000010.1"/>
</dbReference>
<evidence type="ECO:0000256" key="1">
    <source>
        <dbReference type="SAM" id="Phobius"/>
    </source>
</evidence>
<dbReference type="STRING" id="126156.SAMN05421670_0112"/>
<keyword evidence="3" id="KW-1185">Reference proteome</keyword>
<protein>
    <submittedName>
        <fullName evidence="2">Uncharacterized protein</fullName>
    </submittedName>
</protein>
<sequence>MKYLIMGATTLLSGIILFGMTWIAVAIYSTRLGGYENFSAAMSAIGYFPIFISIILVLTGISFFVMSFNKYLVDEKTTVD</sequence>